<gene>
    <name evidence="1" type="ORF">PAECIP111802_03842</name>
</gene>
<dbReference type="Proteomes" id="UP000730618">
    <property type="component" value="Unassembled WGS sequence"/>
</dbReference>
<name>A0ABN7TMB1_9BACL</name>
<evidence type="ECO:0008006" key="3">
    <source>
        <dbReference type="Google" id="ProtNLM"/>
    </source>
</evidence>
<sequence>MFEFKTIRAHSITKLKAIIDSELHLELTGSHPAFGTVKVRELLSTWVVHDLTHITQIVRVMAVRYSTDVGPWKQYLGILQKQ</sequence>
<accession>A0ABN7TMB1</accession>
<organism evidence="1 2">
    <name type="scientific">Paenibacillus allorhizosphaerae</name>
    <dbReference type="NCBI Taxonomy" id="2849866"/>
    <lineage>
        <taxon>Bacteria</taxon>
        <taxon>Bacillati</taxon>
        <taxon>Bacillota</taxon>
        <taxon>Bacilli</taxon>
        <taxon>Bacillales</taxon>
        <taxon>Paenibacillaceae</taxon>
        <taxon>Paenibacillus</taxon>
    </lineage>
</organism>
<proteinExistence type="predicted"/>
<evidence type="ECO:0000313" key="2">
    <source>
        <dbReference type="Proteomes" id="UP000730618"/>
    </source>
</evidence>
<dbReference type="EMBL" id="CAJVCE010000010">
    <property type="protein sequence ID" value="CAG7646830.1"/>
    <property type="molecule type" value="Genomic_DNA"/>
</dbReference>
<comment type="caution">
    <text evidence="1">The sequence shown here is derived from an EMBL/GenBank/DDBJ whole genome shotgun (WGS) entry which is preliminary data.</text>
</comment>
<keyword evidence="2" id="KW-1185">Reference proteome</keyword>
<protein>
    <recommendedName>
        <fullName evidence="3">DinB family protein</fullName>
    </recommendedName>
</protein>
<reference evidence="1 2" key="1">
    <citation type="submission" date="2021-06" db="EMBL/GenBank/DDBJ databases">
        <authorList>
            <person name="Criscuolo A."/>
        </authorList>
    </citation>
    <scope>NUCLEOTIDE SEQUENCE [LARGE SCALE GENOMIC DNA]</scope>
    <source>
        <strain evidence="2">CIP 111802</strain>
    </source>
</reference>
<evidence type="ECO:0000313" key="1">
    <source>
        <dbReference type="EMBL" id="CAG7646830.1"/>
    </source>
</evidence>